<reference evidence="4 5" key="1">
    <citation type="submission" date="2019-06" db="EMBL/GenBank/DDBJ databases">
        <title>Sequencing the genomes of 1000 actinobacteria strains.</title>
        <authorList>
            <person name="Klenk H.-P."/>
        </authorList>
    </citation>
    <scope>NUCLEOTIDE SEQUENCE [LARGE SCALE GENOMIC DNA]</scope>
    <source>
        <strain evidence="4 5">DSM 44826</strain>
    </source>
</reference>
<organism evidence="4 5">
    <name type="scientific">Kitasatospora viridis</name>
    <dbReference type="NCBI Taxonomy" id="281105"/>
    <lineage>
        <taxon>Bacteria</taxon>
        <taxon>Bacillati</taxon>
        <taxon>Actinomycetota</taxon>
        <taxon>Actinomycetes</taxon>
        <taxon>Kitasatosporales</taxon>
        <taxon>Streptomycetaceae</taxon>
        <taxon>Kitasatospora</taxon>
    </lineage>
</organism>
<dbReference type="CDD" id="cd05233">
    <property type="entry name" value="SDR_c"/>
    <property type="match status" value="1"/>
</dbReference>
<dbReference type="FunFam" id="3.40.50.720:FF:000084">
    <property type="entry name" value="Short-chain dehydrogenase reductase"/>
    <property type="match status" value="1"/>
</dbReference>
<dbReference type="PANTHER" id="PTHR43669:SF3">
    <property type="entry name" value="ALCOHOL DEHYDROGENASE, PUTATIVE (AFU_ORTHOLOGUE AFUA_3G03445)-RELATED"/>
    <property type="match status" value="1"/>
</dbReference>
<accession>A0A561SG32</accession>
<dbReference type="RefSeq" id="WP_145910759.1">
    <property type="nucleotide sequence ID" value="NZ_BAAAMZ010000001.1"/>
</dbReference>
<dbReference type="PRINTS" id="PR00080">
    <property type="entry name" value="SDRFAMILY"/>
</dbReference>
<evidence type="ECO:0000259" key="3">
    <source>
        <dbReference type="SMART" id="SM00822"/>
    </source>
</evidence>
<dbReference type="EMBL" id="VIWT01000005">
    <property type="protein sequence ID" value="TWF73841.1"/>
    <property type="molecule type" value="Genomic_DNA"/>
</dbReference>
<evidence type="ECO:0000256" key="2">
    <source>
        <dbReference type="ARBA" id="ARBA00023002"/>
    </source>
</evidence>
<proteinExistence type="inferred from homology"/>
<dbReference type="Proteomes" id="UP000317940">
    <property type="component" value="Unassembled WGS sequence"/>
</dbReference>
<name>A0A561SG32_9ACTN</name>
<dbReference type="Pfam" id="PF13561">
    <property type="entry name" value="adh_short_C2"/>
    <property type="match status" value="1"/>
</dbReference>
<dbReference type="OrthoDB" id="286404at2"/>
<dbReference type="PANTHER" id="PTHR43669">
    <property type="entry name" value="5-KETO-D-GLUCONATE 5-REDUCTASE"/>
    <property type="match status" value="1"/>
</dbReference>
<dbReference type="InterPro" id="IPR057326">
    <property type="entry name" value="KR_dom"/>
</dbReference>
<evidence type="ECO:0000256" key="1">
    <source>
        <dbReference type="ARBA" id="ARBA00006484"/>
    </source>
</evidence>
<dbReference type="SUPFAM" id="SSF51735">
    <property type="entry name" value="NAD(P)-binding Rossmann-fold domains"/>
    <property type="match status" value="1"/>
</dbReference>
<dbReference type="InterPro" id="IPR002347">
    <property type="entry name" value="SDR_fam"/>
</dbReference>
<dbReference type="InterPro" id="IPR036291">
    <property type="entry name" value="NAD(P)-bd_dom_sf"/>
</dbReference>
<dbReference type="InterPro" id="IPR020904">
    <property type="entry name" value="Sc_DH/Rdtase_CS"/>
</dbReference>
<evidence type="ECO:0000313" key="4">
    <source>
        <dbReference type="EMBL" id="TWF73841.1"/>
    </source>
</evidence>
<comment type="caution">
    <text evidence="4">The sequence shown here is derived from an EMBL/GenBank/DDBJ whole genome shotgun (WGS) entry which is preliminary data.</text>
</comment>
<sequence>MNGYAGRKAVITGGTMGMGLATAKVFVEGGGEVVVTGRNAENLAAAQAELGAKGHVVKSDTAVPADIDALGGIVEEKLGRIDLLFVNAGFAQLGEFGRVTEELFDATFGVNAKGAYFTAQRLAPLVNDGGAIVFTTSIANESGTPGMGPYGASKAAVRSFAKVIAAELLPRNIRVNAVSPGFIDTPTGGITGAAPEMLRAFAKLGDELTPMGRHGSAEEVARAVLFLAFEATFTTGAELTVDGGLGQRISRPQGR</sequence>
<gene>
    <name evidence="4" type="ORF">FHX73_15468</name>
</gene>
<evidence type="ECO:0000313" key="5">
    <source>
        <dbReference type="Proteomes" id="UP000317940"/>
    </source>
</evidence>
<dbReference type="PRINTS" id="PR00081">
    <property type="entry name" value="GDHRDH"/>
</dbReference>
<dbReference type="PROSITE" id="PS00061">
    <property type="entry name" value="ADH_SHORT"/>
    <property type="match status" value="1"/>
</dbReference>
<keyword evidence="2" id="KW-0560">Oxidoreductase</keyword>
<dbReference type="SMART" id="SM00822">
    <property type="entry name" value="PKS_KR"/>
    <property type="match status" value="1"/>
</dbReference>
<comment type="similarity">
    <text evidence="1">Belongs to the short-chain dehydrogenases/reductases (SDR) family.</text>
</comment>
<dbReference type="Gene3D" id="3.40.50.720">
    <property type="entry name" value="NAD(P)-binding Rossmann-like Domain"/>
    <property type="match status" value="1"/>
</dbReference>
<dbReference type="GO" id="GO:0016491">
    <property type="term" value="F:oxidoreductase activity"/>
    <property type="evidence" value="ECO:0007669"/>
    <property type="project" value="UniProtKB-KW"/>
</dbReference>
<protein>
    <submittedName>
        <fullName evidence="4">NAD(P)-dependent dehydrogenase (Short-subunit alcohol dehydrogenase family)</fullName>
    </submittedName>
</protein>
<keyword evidence="5" id="KW-1185">Reference proteome</keyword>
<feature type="domain" description="Ketoreductase" evidence="3">
    <location>
        <begin position="7"/>
        <end position="181"/>
    </location>
</feature>
<dbReference type="AlphaFoldDB" id="A0A561SG32"/>